<name>A0ABV8LG23_9ACTN</name>
<evidence type="ECO:0000259" key="4">
    <source>
        <dbReference type="SMART" id="SM00382"/>
    </source>
</evidence>
<keyword evidence="1" id="KW-0547">Nucleotide-binding</keyword>
<dbReference type="RefSeq" id="WP_253759088.1">
    <property type="nucleotide sequence ID" value="NZ_JAMZDZ010000001.1"/>
</dbReference>
<comment type="caution">
    <text evidence="5">The sequence shown here is derived from an EMBL/GenBank/DDBJ whole genome shotgun (WGS) entry which is preliminary data.</text>
</comment>
<organism evidence="5 6">
    <name type="scientific">Hamadaea flava</name>
    <dbReference type="NCBI Taxonomy" id="1742688"/>
    <lineage>
        <taxon>Bacteria</taxon>
        <taxon>Bacillati</taxon>
        <taxon>Actinomycetota</taxon>
        <taxon>Actinomycetes</taxon>
        <taxon>Micromonosporales</taxon>
        <taxon>Micromonosporaceae</taxon>
        <taxon>Hamadaea</taxon>
    </lineage>
</organism>
<dbReference type="PANTHER" id="PTHR43384">
    <property type="entry name" value="SEPTUM SITE-DETERMINING PROTEIN MIND HOMOLOG, CHLOROPLASTIC-RELATED"/>
    <property type="match status" value="1"/>
</dbReference>
<evidence type="ECO:0000313" key="5">
    <source>
        <dbReference type="EMBL" id="MFC4129279.1"/>
    </source>
</evidence>
<evidence type="ECO:0000313" key="6">
    <source>
        <dbReference type="Proteomes" id="UP001595816"/>
    </source>
</evidence>
<gene>
    <name evidence="5" type="ORF">ACFOZ4_01470</name>
</gene>
<dbReference type="Gene3D" id="3.40.50.300">
    <property type="entry name" value="P-loop containing nucleotide triphosphate hydrolases"/>
    <property type="match status" value="1"/>
</dbReference>
<dbReference type="EMBL" id="JBHSAY010000003">
    <property type="protein sequence ID" value="MFC4129279.1"/>
    <property type="molecule type" value="Genomic_DNA"/>
</dbReference>
<dbReference type="SMART" id="SM00382">
    <property type="entry name" value="AAA"/>
    <property type="match status" value="1"/>
</dbReference>
<dbReference type="Gene3D" id="3.40.50.2300">
    <property type="match status" value="1"/>
</dbReference>
<reference evidence="6" key="1">
    <citation type="journal article" date="2019" name="Int. J. Syst. Evol. Microbiol.">
        <title>The Global Catalogue of Microorganisms (GCM) 10K type strain sequencing project: providing services to taxonomists for standard genome sequencing and annotation.</title>
        <authorList>
            <consortium name="The Broad Institute Genomics Platform"/>
            <consortium name="The Broad Institute Genome Sequencing Center for Infectious Disease"/>
            <person name="Wu L."/>
            <person name="Ma J."/>
        </authorList>
    </citation>
    <scope>NUCLEOTIDE SEQUENCE [LARGE SCALE GENOMIC DNA]</scope>
    <source>
        <strain evidence="6">CGMCC 4.7289</strain>
    </source>
</reference>
<evidence type="ECO:0000256" key="2">
    <source>
        <dbReference type="ARBA" id="ARBA00022840"/>
    </source>
</evidence>
<dbReference type="Pfam" id="PF10609">
    <property type="entry name" value="ParA"/>
    <property type="match status" value="1"/>
</dbReference>
<accession>A0ABV8LG23</accession>
<protein>
    <submittedName>
        <fullName evidence="5">P-loop NTPase</fullName>
    </submittedName>
</protein>
<dbReference type="InterPro" id="IPR003593">
    <property type="entry name" value="AAA+_ATPase"/>
</dbReference>
<evidence type="ECO:0000256" key="1">
    <source>
        <dbReference type="ARBA" id="ARBA00022741"/>
    </source>
</evidence>
<dbReference type="Proteomes" id="UP001595816">
    <property type="component" value="Unassembled WGS sequence"/>
</dbReference>
<keyword evidence="2" id="KW-0067">ATP-binding</keyword>
<sequence length="401" mass="43032">MTIVYEQWQQQAKQLATLFGIEETHVVSTADSLVELVNTERAEQLVVLGPSTPLAEAVGFSEQCRVRRPTLGVVLLRQHLDVNVMTEAIRAGVREVVDANDPAAILAACARSQDLSRQLEAKPKLNGQTVPSARTPEDGPEPMGGQVITVFAAKGGVGKTTTAINLAVALADGGRHKVCLMDLDLAFGDVAILTQLSPERTIADAIPVADRIDETGLRSLLAPYRSGLDVLLAPVQPAAAEDIGRQLISDLIQLARDAFEYVVIDTASAFSEQMLAALDATHHYLLVTTPEIPSLKNTRVTLDMFDLLDYRKAARTLVLNRADSKVGLSSGDVEKIVRMPIVGSIPSSRDVPVAANAGVPLTVSSPSHPVSQAYKDLATRLFLNPNVADLQKRSRFGRGRG</sequence>
<dbReference type="InterPro" id="IPR027417">
    <property type="entry name" value="P-loop_NTPase"/>
</dbReference>
<dbReference type="InterPro" id="IPR050625">
    <property type="entry name" value="ParA/MinD_ATPase"/>
</dbReference>
<proteinExistence type="predicted"/>
<dbReference type="InterPro" id="IPR033756">
    <property type="entry name" value="YlxH/NBP35"/>
</dbReference>
<evidence type="ECO:0000256" key="3">
    <source>
        <dbReference type="SAM" id="MobiDB-lite"/>
    </source>
</evidence>
<dbReference type="PANTHER" id="PTHR43384:SF13">
    <property type="entry name" value="SLR0110 PROTEIN"/>
    <property type="match status" value="1"/>
</dbReference>
<feature type="region of interest" description="Disordered" evidence="3">
    <location>
        <begin position="120"/>
        <end position="143"/>
    </location>
</feature>
<keyword evidence="6" id="KW-1185">Reference proteome</keyword>
<dbReference type="SUPFAM" id="SSF52540">
    <property type="entry name" value="P-loop containing nucleoside triphosphate hydrolases"/>
    <property type="match status" value="1"/>
</dbReference>
<feature type="domain" description="AAA+ ATPase" evidence="4">
    <location>
        <begin position="145"/>
        <end position="323"/>
    </location>
</feature>